<dbReference type="PANTHER" id="PTHR37690">
    <property type="entry name" value="CHORISMATE DEHYDRATASE"/>
    <property type="match status" value="1"/>
</dbReference>
<dbReference type="EMBL" id="LYPB01000091">
    <property type="protein sequence ID" value="OAS14060.1"/>
    <property type="molecule type" value="Genomic_DNA"/>
</dbReference>
<dbReference type="HAMAP" id="MF_00995">
    <property type="entry name" value="MqnA"/>
    <property type="match status" value="1"/>
</dbReference>
<dbReference type="Pfam" id="PF02621">
    <property type="entry name" value="VitK2_biosynth"/>
    <property type="match status" value="1"/>
</dbReference>
<protein>
    <recommendedName>
        <fullName evidence="4">Chorismate dehydratase</fullName>
        <ecNumber evidence="4">4.2.1.151</ecNumber>
    </recommendedName>
    <alternativeName>
        <fullName evidence="4">Menaquinone biosynthetic enzyme MqnA</fullName>
    </alternativeName>
</protein>
<keyword evidence="6" id="KW-1185">Reference proteome</keyword>
<dbReference type="GO" id="GO:0016836">
    <property type="term" value="F:hydro-lyase activity"/>
    <property type="evidence" value="ECO:0007669"/>
    <property type="project" value="UniProtKB-UniRule"/>
</dbReference>
<evidence type="ECO:0000256" key="3">
    <source>
        <dbReference type="ARBA" id="ARBA00023239"/>
    </source>
</evidence>
<dbReference type="PANTHER" id="PTHR37690:SF1">
    <property type="entry name" value="CHORISMATE DEHYDRATASE"/>
    <property type="match status" value="1"/>
</dbReference>
<comment type="pathway">
    <text evidence="1 4">Quinol/quinone metabolism; menaquinone biosynthesis.</text>
</comment>
<dbReference type="InterPro" id="IPR030868">
    <property type="entry name" value="MqnA"/>
</dbReference>
<evidence type="ECO:0000313" key="5">
    <source>
        <dbReference type="EMBL" id="OAS14060.1"/>
    </source>
</evidence>
<evidence type="ECO:0000256" key="2">
    <source>
        <dbReference type="ARBA" id="ARBA00022428"/>
    </source>
</evidence>
<evidence type="ECO:0000313" key="6">
    <source>
        <dbReference type="Proteomes" id="UP000078454"/>
    </source>
</evidence>
<organism evidence="5 6">
    <name type="scientific">Paenibacillus oryzisoli</name>
    <dbReference type="NCBI Taxonomy" id="1850517"/>
    <lineage>
        <taxon>Bacteria</taxon>
        <taxon>Bacillati</taxon>
        <taxon>Bacillota</taxon>
        <taxon>Bacilli</taxon>
        <taxon>Bacillales</taxon>
        <taxon>Paenibacillaceae</taxon>
        <taxon>Paenibacillus</taxon>
    </lineage>
</organism>
<dbReference type="OrthoDB" id="9810112at2"/>
<dbReference type="EC" id="4.2.1.151" evidence="4"/>
<sequence length="287" mass="33414">MSSLDPKIRIGRINYTNVWPIYYYFPEEMNSSEVDIIEQVPTSLNKAMAEGQIDMGPISSFSYGQFFEDYMLFPDLSVSSYGEVNSILLFHDKPLREIVNGKIMLPTTSATSVNLLKIILEKFYKGKPTYEYAKPNLEQMMEGADAALLIGDDAIKESWRNQKYMITDLGQEWAKWTGKWMTFAVWAIRKETIRKYPELVTTIFEAFKASKEKAHREPKYMIEEARATVGGSSDYWHHYFHTLCYDFAAEQWEGLQSYYQYCYELGFLPKPVQIGIWEDNNLARVTE</sequence>
<keyword evidence="2 4" id="KW-0474">Menaquinone biosynthesis</keyword>
<dbReference type="SUPFAM" id="SSF53850">
    <property type="entry name" value="Periplasmic binding protein-like II"/>
    <property type="match status" value="1"/>
</dbReference>
<dbReference type="STRING" id="1850517.A8708_11895"/>
<dbReference type="RefSeq" id="WP_068670333.1">
    <property type="nucleotide sequence ID" value="NZ_LYPB01000091.1"/>
</dbReference>
<dbReference type="UniPathway" id="UPA00079"/>
<comment type="similarity">
    <text evidence="4">Belongs to the MqnA/MqnD family. MqnA subfamily.</text>
</comment>
<name>A0A197ZYJ7_9BACL</name>
<dbReference type="GO" id="GO:0009234">
    <property type="term" value="P:menaquinone biosynthetic process"/>
    <property type="evidence" value="ECO:0007669"/>
    <property type="project" value="UniProtKB-UniRule"/>
</dbReference>
<reference evidence="5 6" key="1">
    <citation type="submission" date="2016-05" db="EMBL/GenBank/DDBJ databases">
        <title>Paenibacillus sp. 1ZS3-15 nov., isolated from the rhizosphere soil.</title>
        <authorList>
            <person name="Zhang X.X."/>
            <person name="Zhang J."/>
        </authorList>
    </citation>
    <scope>NUCLEOTIDE SEQUENCE [LARGE SCALE GENOMIC DNA]</scope>
    <source>
        <strain evidence="5 6">1ZS3-15</strain>
    </source>
</reference>
<gene>
    <name evidence="4" type="primary">mqnA</name>
    <name evidence="5" type="ORF">A8708_11895</name>
</gene>
<proteinExistence type="inferred from homology"/>
<dbReference type="CDD" id="cd13634">
    <property type="entry name" value="PBP2_Sco4506"/>
    <property type="match status" value="1"/>
</dbReference>
<accession>A0A197ZYJ7</accession>
<evidence type="ECO:0000256" key="4">
    <source>
        <dbReference type="HAMAP-Rule" id="MF_00995"/>
    </source>
</evidence>
<keyword evidence="3 4" id="KW-0456">Lyase</keyword>
<comment type="catalytic activity">
    <reaction evidence="4">
        <text>chorismate = 3-[(1-carboxyvinyl)-oxy]benzoate + H2O</text>
        <dbReference type="Rhea" id="RHEA:40051"/>
        <dbReference type="ChEBI" id="CHEBI:15377"/>
        <dbReference type="ChEBI" id="CHEBI:29748"/>
        <dbReference type="ChEBI" id="CHEBI:76981"/>
        <dbReference type="EC" id="4.2.1.151"/>
    </reaction>
</comment>
<comment type="function">
    <text evidence="4">Catalyzes the dehydration of chorismate into 3-[(1-carboxyvinyl)oxy]benzoate, a step in the biosynthesis of menaquinone (MK, vitamin K2).</text>
</comment>
<dbReference type="Proteomes" id="UP000078454">
    <property type="component" value="Unassembled WGS sequence"/>
</dbReference>
<dbReference type="Gene3D" id="3.40.190.10">
    <property type="entry name" value="Periplasmic binding protein-like II"/>
    <property type="match status" value="2"/>
</dbReference>
<dbReference type="InterPro" id="IPR003773">
    <property type="entry name" value="Menaquinone_biosynth"/>
</dbReference>
<comment type="caution">
    <text evidence="5">The sequence shown here is derived from an EMBL/GenBank/DDBJ whole genome shotgun (WGS) entry which is preliminary data.</text>
</comment>
<dbReference type="AlphaFoldDB" id="A0A197ZYJ7"/>
<evidence type="ECO:0000256" key="1">
    <source>
        <dbReference type="ARBA" id="ARBA00004863"/>
    </source>
</evidence>